<dbReference type="EMBL" id="CP014504">
    <property type="protein sequence ID" value="AMP99578.1"/>
    <property type="molecule type" value="Genomic_DNA"/>
</dbReference>
<keyword evidence="2" id="KW-0732">Signal</keyword>
<dbReference type="InterPro" id="IPR028082">
    <property type="entry name" value="Peripla_BP_I"/>
</dbReference>
<dbReference type="SUPFAM" id="SSF53822">
    <property type="entry name" value="Periplasmic binding protein-like I"/>
    <property type="match status" value="1"/>
</dbReference>
<keyword evidence="5" id="KW-1185">Reference proteome</keyword>
<evidence type="ECO:0000313" key="5">
    <source>
        <dbReference type="Proteomes" id="UP000071561"/>
    </source>
</evidence>
<sequence length="383" mass="42254">MKIGVLLPNSTTYPLISPNFMTGLKGSLADLAIALSPELLTASIGFGTDGKLMLKEAEVMLLDNQADVLIVFADHPVVECLFPLINALKKLLIVVNSGAKYPPVKKQPFVIYHTLNYSLHCRLIGKQAAKVSSKAVMATSYYDGGYSLCHAISKGYMDQGSSIAFNFVSKFKAEEFDMVPMTDFLNANHDVRHILAVYSDLSQVFYEKLAIDFPAIPLNVFVNPAMLEEPHLPEYGITNKEMSVSSYVPWMPQLTTGGNIAYCNVFKSKSGRIPDAFGALGWDTGVLLIKYIMVSLENPLFNTKQLLNELLDTEIDGAKGQICIDSNTHQVFSPAYQVKLGAGNQLILQDTVPLVEVLREWTEIYDDPPQGLVSGWMNTYMCS</sequence>
<evidence type="ECO:0000256" key="2">
    <source>
        <dbReference type="ARBA" id="ARBA00022729"/>
    </source>
</evidence>
<accession>A0A127VF74</accession>
<dbReference type="OrthoDB" id="947273at2"/>
<dbReference type="Pfam" id="PF13458">
    <property type="entry name" value="Peripla_BP_6"/>
    <property type="match status" value="1"/>
</dbReference>
<evidence type="ECO:0000259" key="3">
    <source>
        <dbReference type="Pfam" id="PF13458"/>
    </source>
</evidence>
<evidence type="ECO:0000256" key="1">
    <source>
        <dbReference type="ARBA" id="ARBA00010062"/>
    </source>
</evidence>
<proteinExistence type="inferred from homology"/>
<dbReference type="KEGG" id="pcm:AY601_2693"/>
<dbReference type="RefSeq" id="WP_068401871.1">
    <property type="nucleotide sequence ID" value="NZ_CP014504.1"/>
</dbReference>
<gene>
    <name evidence="4" type="ORF">AY601_2693</name>
</gene>
<dbReference type="AlphaFoldDB" id="A0A127VF74"/>
<name>A0A127VF74_9SPHI</name>
<dbReference type="Proteomes" id="UP000071561">
    <property type="component" value="Chromosome"/>
</dbReference>
<dbReference type="InterPro" id="IPR028081">
    <property type="entry name" value="Leu-bd"/>
</dbReference>
<reference evidence="4 5" key="1">
    <citation type="submission" date="2016-03" db="EMBL/GenBank/DDBJ databases">
        <title>Complete genome sequence of Pedobacter cryoconitis PAMC 27485.</title>
        <authorList>
            <person name="Lee J."/>
            <person name="Kim O.-S."/>
        </authorList>
    </citation>
    <scope>NUCLEOTIDE SEQUENCE [LARGE SCALE GENOMIC DNA]</scope>
    <source>
        <strain evidence="4 5">PAMC 27485</strain>
    </source>
</reference>
<comment type="similarity">
    <text evidence="1">Belongs to the leucine-binding protein family.</text>
</comment>
<dbReference type="PATRIC" id="fig|188932.3.peg.2805"/>
<evidence type="ECO:0000313" key="4">
    <source>
        <dbReference type="EMBL" id="AMP99578.1"/>
    </source>
</evidence>
<feature type="domain" description="Leucine-binding protein" evidence="3">
    <location>
        <begin position="2"/>
        <end position="341"/>
    </location>
</feature>
<dbReference type="Gene3D" id="3.40.50.2300">
    <property type="match status" value="2"/>
</dbReference>
<organism evidence="4 5">
    <name type="scientific">Pedobacter cryoconitis</name>
    <dbReference type="NCBI Taxonomy" id="188932"/>
    <lineage>
        <taxon>Bacteria</taxon>
        <taxon>Pseudomonadati</taxon>
        <taxon>Bacteroidota</taxon>
        <taxon>Sphingobacteriia</taxon>
        <taxon>Sphingobacteriales</taxon>
        <taxon>Sphingobacteriaceae</taxon>
        <taxon>Pedobacter</taxon>
    </lineage>
</organism>
<protein>
    <recommendedName>
        <fullName evidence="3">Leucine-binding protein domain-containing protein</fullName>
    </recommendedName>
</protein>